<keyword evidence="7" id="KW-1185">Reference proteome</keyword>
<name>A0ABW1ZVT4_9GAMM</name>
<evidence type="ECO:0000256" key="3">
    <source>
        <dbReference type="SAM" id="MobiDB-lite"/>
    </source>
</evidence>
<evidence type="ECO:0000313" key="7">
    <source>
        <dbReference type="Proteomes" id="UP001596422"/>
    </source>
</evidence>
<dbReference type="Pfam" id="PF06480">
    <property type="entry name" value="FtsH_ext"/>
    <property type="match status" value="1"/>
</dbReference>
<feature type="domain" description="Peptidase M41 FtsH extracellular" evidence="5">
    <location>
        <begin position="31"/>
        <end position="125"/>
    </location>
</feature>
<reference evidence="7" key="1">
    <citation type="journal article" date="2019" name="Int. J. Syst. Evol. Microbiol.">
        <title>The Global Catalogue of Microorganisms (GCM) 10K type strain sequencing project: providing services to taxonomists for standard genome sequencing and annotation.</title>
        <authorList>
            <consortium name="The Broad Institute Genomics Platform"/>
            <consortium name="The Broad Institute Genome Sequencing Center for Infectious Disease"/>
            <person name="Wu L."/>
            <person name="Ma J."/>
        </authorList>
    </citation>
    <scope>NUCLEOTIDE SEQUENCE [LARGE SCALE GENOMIC DNA]</scope>
    <source>
        <strain evidence="7">NBRC 111756</strain>
    </source>
</reference>
<keyword evidence="4" id="KW-1133">Transmembrane helix</keyword>
<evidence type="ECO:0000259" key="5">
    <source>
        <dbReference type="Pfam" id="PF06480"/>
    </source>
</evidence>
<comment type="caution">
    <text evidence="6">The sequence shown here is derived from an EMBL/GenBank/DDBJ whole genome shotgun (WGS) entry which is preliminary data.</text>
</comment>
<dbReference type="RefSeq" id="WP_379907864.1">
    <property type="nucleotide sequence ID" value="NZ_JBHSWE010000001.1"/>
</dbReference>
<sequence>MAQDPQDRPSGGGSGGAPPPQMSGLRMIAWFLAVMLFTYYWLGVTESQQQELSYTQFKERVRANEVVSVTMQGERITGQLHSLVEGAAPAEGQPARNRFVTTLPPVDDPDLMPLLEQHEVEVKARSAEEAGGRGC</sequence>
<keyword evidence="1" id="KW-0645">Protease</keyword>
<dbReference type="Gene3D" id="3.30.720.210">
    <property type="match status" value="1"/>
</dbReference>
<keyword evidence="4" id="KW-0472">Membrane</keyword>
<gene>
    <name evidence="6" type="ORF">ACFQDL_03675</name>
</gene>
<organism evidence="6 7">
    <name type="scientific">Marinobacterium aestuariivivens</name>
    <dbReference type="NCBI Taxonomy" id="1698799"/>
    <lineage>
        <taxon>Bacteria</taxon>
        <taxon>Pseudomonadati</taxon>
        <taxon>Pseudomonadota</taxon>
        <taxon>Gammaproteobacteria</taxon>
        <taxon>Oceanospirillales</taxon>
        <taxon>Oceanospirillaceae</taxon>
        <taxon>Marinobacterium</taxon>
    </lineage>
</organism>
<evidence type="ECO:0000256" key="4">
    <source>
        <dbReference type="SAM" id="Phobius"/>
    </source>
</evidence>
<evidence type="ECO:0000313" key="6">
    <source>
        <dbReference type="EMBL" id="MFC6669295.1"/>
    </source>
</evidence>
<proteinExistence type="predicted"/>
<accession>A0ABW1ZVT4</accession>
<keyword evidence="2" id="KW-0378">Hydrolase</keyword>
<feature type="region of interest" description="Disordered" evidence="3">
    <location>
        <begin position="1"/>
        <end position="20"/>
    </location>
</feature>
<evidence type="ECO:0000256" key="1">
    <source>
        <dbReference type="ARBA" id="ARBA00022670"/>
    </source>
</evidence>
<dbReference type="InterPro" id="IPR011546">
    <property type="entry name" value="Pept_M41_FtsH_extracell"/>
</dbReference>
<evidence type="ECO:0000256" key="2">
    <source>
        <dbReference type="ARBA" id="ARBA00022801"/>
    </source>
</evidence>
<feature type="transmembrane region" description="Helical" evidence="4">
    <location>
        <begin position="24"/>
        <end position="42"/>
    </location>
</feature>
<protein>
    <submittedName>
        <fullName evidence="6">ATP-dependent metallopeptidase FtsH/Yme1/Tma family protein</fullName>
    </submittedName>
</protein>
<keyword evidence="4" id="KW-0812">Transmembrane</keyword>
<dbReference type="EMBL" id="JBHSWE010000001">
    <property type="protein sequence ID" value="MFC6669295.1"/>
    <property type="molecule type" value="Genomic_DNA"/>
</dbReference>
<dbReference type="Proteomes" id="UP001596422">
    <property type="component" value="Unassembled WGS sequence"/>
</dbReference>